<name>A0A318N094_9PROT</name>
<feature type="transmembrane region" description="Helical" evidence="6">
    <location>
        <begin position="488"/>
        <end position="505"/>
    </location>
</feature>
<dbReference type="CDD" id="cd02953">
    <property type="entry name" value="DsbDgamma"/>
    <property type="match status" value="1"/>
</dbReference>
<keyword evidence="2 6" id="KW-0812">Transmembrane</keyword>
<feature type="transmembrane region" description="Helical" evidence="6">
    <location>
        <begin position="376"/>
        <end position="402"/>
    </location>
</feature>
<dbReference type="RefSeq" id="WP_110438288.1">
    <property type="nucleotide sequence ID" value="NZ_CP046393.1"/>
</dbReference>
<feature type="domain" description="Cytochrome C biogenesis protein transmembrane" evidence="7">
    <location>
        <begin position="294"/>
        <end position="501"/>
    </location>
</feature>
<proteinExistence type="predicted"/>
<dbReference type="Pfam" id="PF13899">
    <property type="entry name" value="Thioredoxin_7"/>
    <property type="match status" value="1"/>
</dbReference>
<evidence type="ECO:0000313" key="10">
    <source>
        <dbReference type="Proteomes" id="UP000247565"/>
    </source>
</evidence>
<evidence type="ECO:0000256" key="6">
    <source>
        <dbReference type="SAM" id="Phobius"/>
    </source>
</evidence>
<keyword evidence="5 6" id="KW-0472">Membrane</keyword>
<dbReference type="GO" id="GO:0015035">
    <property type="term" value="F:protein-disulfide reductase activity"/>
    <property type="evidence" value="ECO:0007669"/>
    <property type="project" value="TreeGrafter"/>
</dbReference>
<feature type="transmembrane region" description="Helical" evidence="6">
    <location>
        <begin position="551"/>
        <end position="570"/>
    </location>
</feature>
<feature type="domain" description="Thiol:disulfide interchange protein DsbD N-terminal" evidence="8">
    <location>
        <begin position="53"/>
        <end position="162"/>
    </location>
</feature>
<feature type="transmembrane region" description="Helical" evidence="6">
    <location>
        <begin position="291"/>
        <end position="316"/>
    </location>
</feature>
<evidence type="ECO:0000259" key="8">
    <source>
        <dbReference type="Pfam" id="PF11412"/>
    </source>
</evidence>
<dbReference type="SUPFAM" id="SSF52833">
    <property type="entry name" value="Thioredoxin-like"/>
    <property type="match status" value="1"/>
</dbReference>
<feature type="transmembrane region" description="Helical" evidence="6">
    <location>
        <begin position="414"/>
        <end position="436"/>
    </location>
</feature>
<sequence>MTGTGLNQVRFWITILLVVIGFNTHVIWGKESDKIFKAHVEASIISASDFNDDVDRSLLALKIKLEQGWHTYWLNPGDAGDPASLQVSINHDRKIIFPKIEWPVPKRLFEKGLLSYIYDGEVILPFYLHIPESYRAKDLHLHIKATWLICANICVPVQAEFTIDLPKGKINQANEAILIQKSLNNKPMPLQHNLFITPNGKLWGNKTDSLFDQVQDAWFMPERLGLIDQDQKQHFKINPEYFELKLPLLSKKPLDQSLAGILALKDYNGKIHYWSIHPIIKKKPVSHILNLFLLISSAFLGGCLLNFMPCVFPVIAMKLLSLSRLGNKNRAYQYRSCLSYTAGILSSFTGISLIFISLRWMGKQITWGFQFQSVSFLIILCWLLFIIALNLLDAFTINFSFYSRTNSSSYLSDFLTGILAVLVATPCTAPFMGIAVAAALNSSAEKTFFIFIGMGLGLSFPYLLLVFIPKLTRFLPRPGIWMEILKQFLAFPLLLSCVWLVWVIYQHDQSISLLTVLLGCVLIGFGAWLLGKNQLLRYKTATRVFQRVSSITLILIFILLGGMITEMNLVQSSNETVENREYMVFSLKNVQQLQIDHKAVFVNMTASWCLTCLVNDKVALSNRKVRDYFHRHHIQYVIGDWTHHNNEISRFLKQFGREGVPLYIYYPAYGNPRVLPQILTPDLVIKNIENVKN</sequence>
<dbReference type="AlphaFoldDB" id="A0A318N094"/>
<dbReference type="GO" id="GO:0045454">
    <property type="term" value="P:cell redox homeostasis"/>
    <property type="evidence" value="ECO:0007669"/>
    <property type="project" value="TreeGrafter"/>
</dbReference>
<dbReference type="InterPro" id="IPR035671">
    <property type="entry name" value="DsbD_gamma"/>
</dbReference>
<dbReference type="Pfam" id="PF02683">
    <property type="entry name" value="DsbD_TM"/>
    <property type="match status" value="1"/>
</dbReference>
<evidence type="ECO:0000259" key="7">
    <source>
        <dbReference type="Pfam" id="PF02683"/>
    </source>
</evidence>
<dbReference type="Gene3D" id="3.40.30.10">
    <property type="entry name" value="Glutaredoxin"/>
    <property type="match status" value="1"/>
</dbReference>
<organism evidence="9 10">
    <name type="scientific">Commensalibacter melissae</name>
    <dbReference type="NCBI Taxonomy" id="2070537"/>
    <lineage>
        <taxon>Bacteria</taxon>
        <taxon>Pseudomonadati</taxon>
        <taxon>Pseudomonadota</taxon>
        <taxon>Alphaproteobacteria</taxon>
        <taxon>Acetobacterales</taxon>
        <taxon>Acetobacteraceae</taxon>
    </lineage>
</organism>
<feature type="transmembrane region" description="Helical" evidence="6">
    <location>
        <begin position="9"/>
        <end position="28"/>
    </location>
</feature>
<protein>
    <recommendedName>
        <fullName evidence="11">Cytochrome C biogenesis protein</fullName>
    </recommendedName>
</protein>
<dbReference type="Proteomes" id="UP000247565">
    <property type="component" value="Unassembled WGS sequence"/>
</dbReference>
<dbReference type="Pfam" id="PF11412">
    <property type="entry name" value="DsbD_N"/>
    <property type="match status" value="1"/>
</dbReference>
<dbReference type="GO" id="GO:0016020">
    <property type="term" value="C:membrane"/>
    <property type="evidence" value="ECO:0007669"/>
    <property type="project" value="UniProtKB-SubCell"/>
</dbReference>
<keyword evidence="10" id="KW-1185">Reference proteome</keyword>
<dbReference type="InterPro" id="IPR003834">
    <property type="entry name" value="Cyt_c_assmbl_TM_dom"/>
</dbReference>
<dbReference type="PANTHER" id="PTHR32234:SF3">
    <property type="entry name" value="SUPPRESSION OF COPPER SENSITIVITY PROTEIN"/>
    <property type="match status" value="1"/>
</dbReference>
<dbReference type="OrthoDB" id="9811036at2"/>
<feature type="transmembrane region" description="Helical" evidence="6">
    <location>
        <begin position="448"/>
        <end position="468"/>
    </location>
</feature>
<keyword evidence="4 6" id="KW-1133">Transmembrane helix</keyword>
<dbReference type="PANTHER" id="PTHR32234">
    <property type="entry name" value="THIOL:DISULFIDE INTERCHANGE PROTEIN DSBD"/>
    <property type="match status" value="1"/>
</dbReference>
<evidence type="ECO:0000256" key="2">
    <source>
        <dbReference type="ARBA" id="ARBA00022692"/>
    </source>
</evidence>
<evidence type="ECO:0000313" key="9">
    <source>
        <dbReference type="EMBL" id="PXZ01769.1"/>
    </source>
</evidence>
<dbReference type="GO" id="GO:0017004">
    <property type="term" value="P:cytochrome complex assembly"/>
    <property type="evidence" value="ECO:0007669"/>
    <property type="project" value="UniProtKB-KW"/>
</dbReference>
<evidence type="ECO:0008006" key="11">
    <source>
        <dbReference type="Google" id="ProtNLM"/>
    </source>
</evidence>
<comment type="subcellular location">
    <subcellularLocation>
        <location evidence="1">Membrane</location>
        <topology evidence="1">Multi-pass membrane protein</topology>
    </subcellularLocation>
</comment>
<accession>A0A318N094</accession>
<evidence type="ECO:0000256" key="3">
    <source>
        <dbReference type="ARBA" id="ARBA00022748"/>
    </source>
</evidence>
<evidence type="ECO:0000256" key="4">
    <source>
        <dbReference type="ARBA" id="ARBA00022989"/>
    </source>
</evidence>
<evidence type="ECO:0000256" key="1">
    <source>
        <dbReference type="ARBA" id="ARBA00004141"/>
    </source>
</evidence>
<dbReference type="InterPro" id="IPR036249">
    <property type="entry name" value="Thioredoxin-like_sf"/>
</dbReference>
<dbReference type="InterPro" id="IPR028250">
    <property type="entry name" value="DsbDN"/>
</dbReference>
<dbReference type="EMBL" id="QGLT01000001">
    <property type="protein sequence ID" value="PXZ01769.1"/>
    <property type="molecule type" value="Genomic_DNA"/>
</dbReference>
<evidence type="ECO:0000256" key="5">
    <source>
        <dbReference type="ARBA" id="ARBA00023136"/>
    </source>
</evidence>
<keyword evidence="3" id="KW-0201">Cytochrome c-type biogenesis</keyword>
<reference evidence="9 10" key="1">
    <citation type="submission" date="2018-05" db="EMBL/GenBank/DDBJ databases">
        <title>Reference genomes for bee gut microbiota database.</title>
        <authorList>
            <person name="Ellegaard K.M."/>
        </authorList>
    </citation>
    <scope>NUCLEOTIDE SEQUENCE [LARGE SCALE GENOMIC DNA]</scope>
    <source>
        <strain evidence="9 10">ESL0284</strain>
    </source>
</reference>
<feature type="transmembrane region" description="Helical" evidence="6">
    <location>
        <begin position="511"/>
        <end position="530"/>
    </location>
</feature>
<feature type="transmembrane region" description="Helical" evidence="6">
    <location>
        <begin position="337"/>
        <end position="356"/>
    </location>
</feature>
<gene>
    <name evidence="9" type="ORF">DK869_01835</name>
</gene>
<comment type="caution">
    <text evidence="9">The sequence shown here is derived from an EMBL/GenBank/DDBJ whole genome shotgun (WGS) entry which is preliminary data.</text>
</comment>